<dbReference type="GO" id="GO:0005634">
    <property type="term" value="C:nucleus"/>
    <property type="evidence" value="ECO:0007669"/>
    <property type="project" value="TreeGrafter"/>
</dbReference>
<feature type="compositionally biased region" description="Low complexity" evidence="1">
    <location>
        <begin position="7"/>
        <end position="51"/>
    </location>
</feature>
<sequence length="161" mass="16993">MGRRGGSSRSSARPASKPTATAAPAKKAAPPATQQRAQPPATQQHAQTAPAMGGGGQSFLGGVAQMAAGYAVGHVASRAIENVIFGGHNATPEQIQKAEEQVQQGPCARPYDGFLKCLKKNEDDATECDWAYDMFKECQTTNRANRDFGYGGESKEQSATY</sequence>
<dbReference type="OMA" id="YKSFMTC"/>
<gene>
    <name evidence="2" type="ORF">ACA1_074570</name>
    <name evidence="3" type="ORF">ACA1_346030</name>
</gene>
<dbReference type="InterPro" id="IPR018648">
    <property type="entry name" value="DUF2076"/>
</dbReference>
<dbReference type="Pfam" id="PF09849">
    <property type="entry name" value="DUF2076"/>
    <property type="match status" value="1"/>
</dbReference>
<dbReference type="InterPro" id="IPR055304">
    <property type="entry name" value="CHCHD2/10-like"/>
</dbReference>
<dbReference type="VEuPathDB" id="AmoebaDB:ACA1_346030"/>
<dbReference type="RefSeq" id="XP_004355042.1">
    <property type="nucleotide sequence ID" value="XM_004354990.1"/>
</dbReference>
<evidence type="ECO:0000313" key="2">
    <source>
        <dbReference type="EMBL" id="ELR23890.1"/>
    </source>
</evidence>
<dbReference type="InterPro" id="IPR009069">
    <property type="entry name" value="Cys_alpha_HP_mot_SF"/>
</dbReference>
<dbReference type="EMBL" id="KB007842">
    <property type="protein sequence ID" value="ELR23890.1"/>
    <property type="molecule type" value="Genomic_DNA"/>
</dbReference>
<feature type="region of interest" description="Disordered" evidence="1">
    <location>
        <begin position="1"/>
        <end position="58"/>
    </location>
</feature>
<accession>L8HIE2</accession>
<dbReference type="KEGG" id="acan:ACA1_074570"/>
<dbReference type="GO" id="GO:0007005">
    <property type="term" value="P:mitochondrion organization"/>
    <property type="evidence" value="ECO:0007669"/>
    <property type="project" value="InterPro"/>
</dbReference>
<proteinExistence type="predicted"/>
<dbReference type="RefSeq" id="XP_004353418.1">
    <property type="nucleotide sequence ID" value="XM_004353366.1"/>
</dbReference>
<reference evidence="3 4" key="1">
    <citation type="journal article" date="2013" name="Genome Biol.">
        <title>Genome of Acanthamoeba castellanii highlights extensive lateral gene transfer and early evolution of tyrosine kinase signaling.</title>
        <authorList>
            <person name="Clarke M."/>
            <person name="Lohan A.J."/>
            <person name="Liu B."/>
            <person name="Lagkouvardos I."/>
            <person name="Roy S."/>
            <person name="Zafar N."/>
            <person name="Bertelli C."/>
            <person name="Schilde C."/>
            <person name="Kianianmomeni A."/>
            <person name="Burglin T.R."/>
            <person name="Frech C."/>
            <person name="Turcotte B."/>
            <person name="Kopec K.O."/>
            <person name="Synnott J.M."/>
            <person name="Choo C."/>
            <person name="Paponov I."/>
            <person name="Finkler A."/>
            <person name="Soon Heng Tan C."/>
            <person name="Hutchins A.P."/>
            <person name="Weinmeier T."/>
            <person name="Rattei T."/>
            <person name="Chu J.S."/>
            <person name="Gimenez G."/>
            <person name="Irimia M."/>
            <person name="Rigden D.J."/>
            <person name="Fitzpatrick D.A."/>
            <person name="Lorenzo-Morales J."/>
            <person name="Bateman A."/>
            <person name="Chiu C.H."/>
            <person name="Tang P."/>
            <person name="Hegemann P."/>
            <person name="Fromm H."/>
            <person name="Raoult D."/>
            <person name="Greub G."/>
            <person name="Miranda-Saavedra D."/>
            <person name="Chen N."/>
            <person name="Nash P."/>
            <person name="Ginger M.L."/>
            <person name="Horn M."/>
            <person name="Schaap P."/>
            <person name="Caler L."/>
            <person name="Loftus B."/>
        </authorList>
    </citation>
    <scope>NUCLEOTIDE SEQUENCE [LARGE SCALE GENOMIC DNA]</scope>
    <source>
        <strain evidence="3 4">Neff</strain>
    </source>
</reference>
<keyword evidence="4" id="KW-1185">Reference proteome</keyword>
<protein>
    <submittedName>
        <fullName evidence="3">CHCH domain containing protein</fullName>
    </submittedName>
</protein>
<dbReference type="AlphaFoldDB" id="L8HIE2"/>
<dbReference type="EMBL" id="KB007818">
    <property type="protein sequence ID" value="ELR24468.1"/>
    <property type="molecule type" value="Genomic_DNA"/>
</dbReference>
<dbReference type="GeneID" id="14924875"/>
<dbReference type="PANTHER" id="PTHR13523">
    <property type="entry name" value="COILED-COIL-HELIX-COILED-COIL-HELIX DOMAIN CONTAINING 2/NUR77"/>
    <property type="match status" value="1"/>
</dbReference>
<evidence type="ECO:0000313" key="3">
    <source>
        <dbReference type="EMBL" id="ELR24468.1"/>
    </source>
</evidence>
<dbReference type="STRING" id="1257118.L8HIE2"/>
<dbReference type="GeneID" id="14925490"/>
<dbReference type="KEGG" id="acan:ACA1_346030"/>
<dbReference type="VEuPathDB" id="AmoebaDB:ACA1_074570"/>
<name>L8HIE2_ACACF</name>
<dbReference type="GO" id="GO:0005739">
    <property type="term" value="C:mitochondrion"/>
    <property type="evidence" value="ECO:0007669"/>
    <property type="project" value="TreeGrafter"/>
</dbReference>
<dbReference type="Proteomes" id="UP000011083">
    <property type="component" value="Unassembled WGS sequence"/>
</dbReference>
<evidence type="ECO:0000256" key="1">
    <source>
        <dbReference type="SAM" id="MobiDB-lite"/>
    </source>
</evidence>
<dbReference type="SUPFAM" id="SSF47072">
    <property type="entry name" value="Cysteine alpha-hairpin motif"/>
    <property type="match status" value="1"/>
</dbReference>
<dbReference type="PANTHER" id="PTHR13523:SF2">
    <property type="entry name" value="COILED-COIL-HELIX-COILED-COIL-HELIX DOMAIN CONTAINING 2, ISOFORM A-RELATED"/>
    <property type="match status" value="1"/>
</dbReference>
<organism evidence="3 4">
    <name type="scientific">Acanthamoeba castellanii (strain ATCC 30010 / Neff)</name>
    <dbReference type="NCBI Taxonomy" id="1257118"/>
    <lineage>
        <taxon>Eukaryota</taxon>
        <taxon>Amoebozoa</taxon>
        <taxon>Discosea</taxon>
        <taxon>Longamoebia</taxon>
        <taxon>Centramoebida</taxon>
        <taxon>Acanthamoebidae</taxon>
        <taxon>Acanthamoeba</taxon>
    </lineage>
</organism>
<evidence type="ECO:0000313" key="4">
    <source>
        <dbReference type="Proteomes" id="UP000011083"/>
    </source>
</evidence>